<evidence type="ECO:0000256" key="2">
    <source>
        <dbReference type="ARBA" id="ARBA00022448"/>
    </source>
</evidence>
<dbReference type="SUPFAM" id="SSF160964">
    <property type="entry name" value="MalF N-terminal region-like"/>
    <property type="match status" value="1"/>
</dbReference>
<dbReference type="InterPro" id="IPR000515">
    <property type="entry name" value="MetI-like"/>
</dbReference>
<comment type="subcellular location">
    <subcellularLocation>
        <location evidence="1 7">Cell membrane</location>
        <topology evidence="1 7">Multi-pass membrane protein</topology>
    </subcellularLocation>
</comment>
<keyword evidence="3" id="KW-1003">Cell membrane</keyword>
<feature type="transmembrane region" description="Helical" evidence="7">
    <location>
        <begin position="258"/>
        <end position="278"/>
    </location>
</feature>
<gene>
    <name evidence="9" type="ORF">SAMN04489757_12112</name>
</gene>
<feature type="transmembrane region" description="Helical" evidence="7">
    <location>
        <begin position="70"/>
        <end position="91"/>
    </location>
</feature>
<evidence type="ECO:0000259" key="8">
    <source>
        <dbReference type="PROSITE" id="PS50928"/>
    </source>
</evidence>
<feature type="transmembrane region" description="Helical" evidence="7">
    <location>
        <begin position="151"/>
        <end position="173"/>
    </location>
</feature>
<keyword evidence="10" id="KW-1185">Reference proteome</keyword>
<dbReference type="EMBL" id="FOWD01000021">
    <property type="protein sequence ID" value="SFO37490.1"/>
    <property type="molecule type" value="Genomic_DNA"/>
</dbReference>
<dbReference type="Pfam" id="PF00528">
    <property type="entry name" value="BPD_transp_1"/>
    <property type="match status" value="1"/>
</dbReference>
<dbReference type="InterPro" id="IPR051393">
    <property type="entry name" value="ABC_transporter_permease"/>
</dbReference>
<keyword evidence="4 7" id="KW-0812">Transmembrane</keyword>
<evidence type="ECO:0000256" key="7">
    <source>
        <dbReference type="RuleBase" id="RU363032"/>
    </source>
</evidence>
<protein>
    <submittedName>
        <fullName evidence="9">Carbohydrate ABC transporter membrane protein 1, CUT1 family</fullName>
    </submittedName>
</protein>
<sequence length="290" mass="32931">MYKSKKKIIIAFLLPSLLGLLVFKVGAMLYSLYISFTDWNLFGSPQLIGLANYIEILHDERFYLALKNTLFFIVGYLPLVLILSLGLAILLNSKIKKVTFFRGLFFLPVITSWVAVSMIWKGMLNPEFGIVNTIIRFFGGTGPAWLQNPSYVMPAIIITTVWKDIGFLAIIFLGGLQGISSSYYEAAQIDCAGKWQQFKSITLPLLSPTTFYALIITIISSFQVFDQIWVMTSGEPTADLVPVMVTEIYKNSFQYQQMGYATALSWVLFIIIILVTIFQNVMQKKWVHYE</sequence>
<dbReference type="RefSeq" id="WP_091687178.1">
    <property type="nucleotide sequence ID" value="NZ_BAABFM010000073.1"/>
</dbReference>
<name>A0A1I5GNK2_9FIRM</name>
<keyword evidence="6 7" id="KW-0472">Membrane</keyword>
<dbReference type="PROSITE" id="PS50928">
    <property type="entry name" value="ABC_TM1"/>
    <property type="match status" value="1"/>
</dbReference>
<evidence type="ECO:0000313" key="9">
    <source>
        <dbReference type="EMBL" id="SFO37490.1"/>
    </source>
</evidence>
<evidence type="ECO:0000256" key="3">
    <source>
        <dbReference type="ARBA" id="ARBA00022475"/>
    </source>
</evidence>
<evidence type="ECO:0000256" key="5">
    <source>
        <dbReference type="ARBA" id="ARBA00022989"/>
    </source>
</evidence>
<dbReference type="CDD" id="cd06261">
    <property type="entry name" value="TM_PBP2"/>
    <property type="match status" value="1"/>
</dbReference>
<evidence type="ECO:0000256" key="4">
    <source>
        <dbReference type="ARBA" id="ARBA00022692"/>
    </source>
</evidence>
<reference evidence="9 10" key="1">
    <citation type="submission" date="2016-10" db="EMBL/GenBank/DDBJ databases">
        <authorList>
            <person name="de Groot N.N."/>
        </authorList>
    </citation>
    <scope>NUCLEOTIDE SEQUENCE [LARGE SCALE GENOMIC DNA]</scope>
    <source>
        <strain evidence="9 10">DSM 1283</strain>
    </source>
</reference>
<dbReference type="InterPro" id="IPR035906">
    <property type="entry name" value="MetI-like_sf"/>
</dbReference>
<feature type="transmembrane region" description="Helical" evidence="7">
    <location>
        <begin position="203"/>
        <end position="225"/>
    </location>
</feature>
<dbReference type="OrthoDB" id="9788108at2"/>
<feature type="transmembrane region" description="Helical" evidence="7">
    <location>
        <begin position="12"/>
        <end position="36"/>
    </location>
</feature>
<accession>A0A1I5GNK2</accession>
<dbReference type="Proteomes" id="UP000198806">
    <property type="component" value="Unassembled WGS sequence"/>
</dbReference>
<dbReference type="PANTHER" id="PTHR30193">
    <property type="entry name" value="ABC TRANSPORTER PERMEASE PROTEIN"/>
    <property type="match status" value="1"/>
</dbReference>
<dbReference type="AlphaFoldDB" id="A0A1I5GNK2"/>
<evidence type="ECO:0000256" key="6">
    <source>
        <dbReference type="ARBA" id="ARBA00023136"/>
    </source>
</evidence>
<dbReference type="GO" id="GO:0005886">
    <property type="term" value="C:plasma membrane"/>
    <property type="evidence" value="ECO:0007669"/>
    <property type="project" value="UniProtKB-SubCell"/>
</dbReference>
<evidence type="ECO:0000313" key="10">
    <source>
        <dbReference type="Proteomes" id="UP000198806"/>
    </source>
</evidence>
<dbReference type="GO" id="GO:0055085">
    <property type="term" value="P:transmembrane transport"/>
    <property type="evidence" value="ECO:0007669"/>
    <property type="project" value="InterPro"/>
</dbReference>
<keyword evidence="5 7" id="KW-1133">Transmembrane helix</keyword>
<dbReference type="SUPFAM" id="SSF161098">
    <property type="entry name" value="MetI-like"/>
    <property type="match status" value="1"/>
</dbReference>
<dbReference type="PANTHER" id="PTHR30193:SF37">
    <property type="entry name" value="INNER MEMBRANE ABC TRANSPORTER PERMEASE PROTEIN YCJO"/>
    <property type="match status" value="1"/>
</dbReference>
<dbReference type="Gene3D" id="1.10.3720.10">
    <property type="entry name" value="MetI-like"/>
    <property type="match status" value="1"/>
</dbReference>
<feature type="domain" description="ABC transmembrane type-1" evidence="8">
    <location>
        <begin position="66"/>
        <end position="279"/>
    </location>
</feature>
<proteinExistence type="inferred from homology"/>
<keyword evidence="2 7" id="KW-0813">Transport</keyword>
<evidence type="ECO:0000256" key="1">
    <source>
        <dbReference type="ARBA" id="ARBA00004651"/>
    </source>
</evidence>
<dbReference type="STRING" id="1527.SAMN04489757_12112"/>
<feature type="transmembrane region" description="Helical" evidence="7">
    <location>
        <begin position="103"/>
        <end position="120"/>
    </location>
</feature>
<organism evidence="9 10">
    <name type="scientific">Anaerocolumna aminovalerica</name>
    <dbReference type="NCBI Taxonomy" id="1527"/>
    <lineage>
        <taxon>Bacteria</taxon>
        <taxon>Bacillati</taxon>
        <taxon>Bacillota</taxon>
        <taxon>Clostridia</taxon>
        <taxon>Lachnospirales</taxon>
        <taxon>Lachnospiraceae</taxon>
        <taxon>Anaerocolumna</taxon>
    </lineage>
</organism>
<comment type="similarity">
    <text evidence="7">Belongs to the binding-protein-dependent transport system permease family.</text>
</comment>